<keyword evidence="7" id="KW-0503">Monooxygenase</keyword>
<dbReference type="InterPro" id="IPR002401">
    <property type="entry name" value="Cyt_P450_E_grp-I"/>
</dbReference>
<dbReference type="Proteomes" id="UP000017836">
    <property type="component" value="Unassembled WGS sequence"/>
</dbReference>
<comment type="similarity">
    <text evidence="1 7">Belongs to the cytochrome P450 family.</text>
</comment>
<dbReference type="Pfam" id="PF00067">
    <property type="entry name" value="p450"/>
    <property type="match status" value="1"/>
</dbReference>
<feature type="transmembrane region" description="Helical" evidence="8">
    <location>
        <begin position="472"/>
        <end position="492"/>
    </location>
</feature>
<comment type="cofactor">
    <cofactor evidence="6">
        <name>heme</name>
        <dbReference type="ChEBI" id="CHEBI:30413"/>
    </cofactor>
</comment>
<dbReference type="KEGG" id="atr:18431177"/>
<gene>
    <name evidence="9" type="ORF">AMTR_s00181p00038960</name>
</gene>
<dbReference type="EMBL" id="KI394411">
    <property type="protein sequence ID" value="ERN03047.1"/>
    <property type="molecule type" value="Genomic_DNA"/>
</dbReference>
<dbReference type="STRING" id="13333.W1NZL0"/>
<feature type="binding site" description="axial binding residue" evidence="6">
    <location>
        <position position="467"/>
    </location>
    <ligand>
        <name>heme</name>
        <dbReference type="ChEBI" id="CHEBI:30413"/>
    </ligand>
    <ligandPart>
        <name>Fe</name>
        <dbReference type="ChEBI" id="CHEBI:18248"/>
    </ligandPart>
</feature>
<name>W1NZL0_AMBTC</name>
<proteinExistence type="inferred from homology"/>
<evidence type="ECO:0000256" key="2">
    <source>
        <dbReference type="ARBA" id="ARBA00022617"/>
    </source>
</evidence>
<keyword evidence="2 6" id="KW-0349">Heme</keyword>
<dbReference type="HOGENOM" id="CLU_001570_4_1_1"/>
<dbReference type="PANTHER" id="PTHR47955:SF8">
    <property type="entry name" value="CYTOCHROME P450 71D11-LIKE"/>
    <property type="match status" value="1"/>
</dbReference>
<evidence type="ECO:0000256" key="3">
    <source>
        <dbReference type="ARBA" id="ARBA00022723"/>
    </source>
</evidence>
<evidence type="ECO:0000313" key="9">
    <source>
        <dbReference type="EMBL" id="ERN03047.1"/>
    </source>
</evidence>
<sequence>MNPAAKPQSTKLNLSSFHPTHGLLHGHQPMFTTLITGLLSFLLLLLLYLHHSNKSGSKTKRPPGPSGLPIIGNLHQLGSLPYRSLAHLAKIYGPFMHLKLGQVSTLVVSSPKMAELAMRTHDLALCSRPIRAATNHLTYNSTDVVFAPYGPYWRNVRKICILELLSSKRVQSFRNVRKEEVGRLVDSIFVSSKAKAPVNLRDAFHSLTNNVVCRVALGKSYWEDEPELKEILNSSRPLTSGFFVGDFFPSLEWVKYLTGFQRRLEKNLRQRDSFLERVIAEHLLPTHKKEKKDLVDVLLELQKEGTPDFTLSRDNIKSVVMDMFAAGTATTTTVLEWGMSELIKNRSAMKKAQDEVRGIAKSNNKSMIEEKELQQLHYLKVVVKEILRLHPPAPLLIPHESVEDCDIEGYFVPSKTTVLVNVWAIGRHPDSWVDPEEFRPERFIGSNIDYKGQDFALIPFGAGRRGCPGISFAMAILELALANLLLCFDWAMPDGMNNEDLDMTEASGLFALKKTPLLLVATRQALDSNSNGDW</sequence>
<evidence type="ECO:0008006" key="11">
    <source>
        <dbReference type="Google" id="ProtNLM"/>
    </source>
</evidence>
<dbReference type="InterPro" id="IPR017972">
    <property type="entry name" value="Cyt_P450_CS"/>
</dbReference>
<keyword evidence="5 6" id="KW-0408">Iron</keyword>
<dbReference type="PANTHER" id="PTHR47955">
    <property type="entry name" value="CYTOCHROME P450 FAMILY 71 PROTEIN"/>
    <property type="match status" value="1"/>
</dbReference>
<dbReference type="GO" id="GO:0005506">
    <property type="term" value="F:iron ion binding"/>
    <property type="evidence" value="ECO:0007669"/>
    <property type="project" value="InterPro"/>
</dbReference>
<protein>
    <recommendedName>
        <fullName evidence="11">Cytochrome P450</fullName>
    </recommendedName>
</protein>
<dbReference type="Gramene" id="ERN03047">
    <property type="protein sequence ID" value="ERN03047"/>
    <property type="gene ID" value="AMTR_s00181p00038960"/>
</dbReference>
<dbReference type="PRINTS" id="PR00385">
    <property type="entry name" value="P450"/>
</dbReference>
<evidence type="ECO:0000256" key="1">
    <source>
        <dbReference type="ARBA" id="ARBA00010617"/>
    </source>
</evidence>
<dbReference type="FunFam" id="1.10.630.10:FF:000011">
    <property type="entry name" value="Cytochrome P450 83B1"/>
    <property type="match status" value="1"/>
</dbReference>
<dbReference type="eggNOG" id="KOG0156">
    <property type="taxonomic scope" value="Eukaryota"/>
</dbReference>
<dbReference type="PRINTS" id="PR00463">
    <property type="entry name" value="EP450I"/>
</dbReference>
<dbReference type="SUPFAM" id="SSF48264">
    <property type="entry name" value="Cytochrome P450"/>
    <property type="match status" value="1"/>
</dbReference>
<evidence type="ECO:0000256" key="5">
    <source>
        <dbReference type="ARBA" id="ARBA00023004"/>
    </source>
</evidence>
<dbReference type="InterPro" id="IPR001128">
    <property type="entry name" value="Cyt_P450"/>
</dbReference>
<evidence type="ECO:0000256" key="8">
    <source>
        <dbReference type="SAM" id="Phobius"/>
    </source>
</evidence>
<dbReference type="AlphaFoldDB" id="W1NZL0"/>
<evidence type="ECO:0000256" key="6">
    <source>
        <dbReference type="PIRSR" id="PIRSR602401-1"/>
    </source>
</evidence>
<dbReference type="GO" id="GO:0016020">
    <property type="term" value="C:membrane"/>
    <property type="evidence" value="ECO:0000318"/>
    <property type="project" value="GO_Central"/>
</dbReference>
<organism evidence="9 10">
    <name type="scientific">Amborella trichopoda</name>
    <dbReference type="NCBI Taxonomy" id="13333"/>
    <lineage>
        <taxon>Eukaryota</taxon>
        <taxon>Viridiplantae</taxon>
        <taxon>Streptophyta</taxon>
        <taxon>Embryophyta</taxon>
        <taxon>Tracheophyta</taxon>
        <taxon>Spermatophyta</taxon>
        <taxon>Magnoliopsida</taxon>
        <taxon>Amborellales</taxon>
        <taxon>Amborellaceae</taxon>
        <taxon>Amborella</taxon>
    </lineage>
</organism>
<dbReference type="CDD" id="cd11072">
    <property type="entry name" value="CYP71-like"/>
    <property type="match status" value="1"/>
</dbReference>
<keyword evidence="10" id="KW-1185">Reference proteome</keyword>
<keyword evidence="8" id="KW-1133">Transmembrane helix</keyword>
<keyword evidence="4 7" id="KW-0560">Oxidoreductase</keyword>
<keyword evidence="8" id="KW-0472">Membrane</keyword>
<keyword evidence="8" id="KW-0812">Transmembrane</keyword>
<reference evidence="10" key="1">
    <citation type="journal article" date="2013" name="Science">
        <title>The Amborella genome and the evolution of flowering plants.</title>
        <authorList>
            <consortium name="Amborella Genome Project"/>
        </authorList>
    </citation>
    <scope>NUCLEOTIDE SEQUENCE [LARGE SCALE GENOMIC DNA]</scope>
</reference>
<evidence type="ECO:0000256" key="4">
    <source>
        <dbReference type="ARBA" id="ARBA00023002"/>
    </source>
</evidence>
<dbReference type="GO" id="GO:0016709">
    <property type="term" value="F:oxidoreductase activity, acting on paired donors, with incorporation or reduction of molecular oxygen, NAD(P)H as one donor, and incorporation of one atom of oxygen"/>
    <property type="evidence" value="ECO:0000318"/>
    <property type="project" value="GO_Central"/>
</dbReference>
<dbReference type="InterPro" id="IPR036396">
    <property type="entry name" value="Cyt_P450_sf"/>
</dbReference>
<evidence type="ECO:0000256" key="7">
    <source>
        <dbReference type="RuleBase" id="RU000461"/>
    </source>
</evidence>
<dbReference type="Gene3D" id="1.10.630.10">
    <property type="entry name" value="Cytochrome P450"/>
    <property type="match status" value="1"/>
</dbReference>
<keyword evidence="3 6" id="KW-0479">Metal-binding</keyword>
<dbReference type="OrthoDB" id="507451at2759"/>
<feature type="transmembrane region" description="Helical" evidence="8">
    <location>
        <begin position="30"/>
        <end position="49"/>
    </location>
</feature>
<dbReference type="PROSITE" id="PS00086">
    <property type="entry name" value="CYTOCHROME_P450"/>
    <property type="match status" value="1"/>
</dbReference>
<accession>W1NZL0</accession>
<evidence type="ECO:0000313" key="10">
    <source>
        <dbReference type="Proteomes" id="UP000017836"/>
    </source>
</evidence>
<dbReference type="GO" id="GO:0020037">
    <property type="term" value="F:heme binding"/>
    <property type="evidence" value="ECO:0007669"/>
    <property type="project" value="InterPro"/>
</dbReference>